<dbReference type="InterPro" id="IPR035070">
    <property type="entry name" value="Streptogrisin_prodomain"/>
</dbReference>
<evidence type="ECO:0000259" key="1">
    <source>
        <dbReference type="Pfam" id="PF00089"/>
    </source>
</evidence>
<dbReference type="EC" id="3.4.21.-" evidence="2"/>
<dbReference type="Gene3D" id="2.40.10.10">
    <property type="entry name" value="Trypsin-like serine proteases"/>
    <property type="match status" value="2"/>
</dbReference>
<evidence type="ECO:0000313" key="2">
    <source>
        <dbReference type="EMBL" id="SUE15372.1"/>
    </source>
</evidence>
<dbReference type="GO" id="GO:0004252">
    <property type="term" value="F:serine-type endopeptidase activity"/>
    <property type="evidence" value="ECO:0007669"/>
    <property type="project" value="InterPro"/>
</dbReference>
<dbReference type="InterPro" id="IPR001254">
    <property type="entry name" value="Trypsin_dom"/>
</dbReference>
<evidence type="ECO:0000313" key="3">
    <source>
        <dbReference type="Proteomes" id="UP000254569"/>
    </source>
</evidence>
<dbReference type="Pfam" id="PF00089">
    <property type="entry name" value="Trypsin"/>
    <property type="match status" value="1"/>
</dbReference>
<name>A0A379LZQ1_9NOCA</name>
<dbReference type="Proteomes" id="UP000254569">
    <property type="component" value="Unassembled WGS sequence"/>
</dbReference>
<dbReference type="GO" id="GO:0006508">
    <property type="term" value="P:proteolysis"/>
    <property type="evidence" value="ECO:0007669"/>
    <property type="project" value="UniProtKB-KW"/>
</dbReference>
<dbReference type="AlphaFoldDB" id="A0A379LZQ1"/>
<sequence>MYFLDHPLGSDGRRSAGDGAFARAGREGTRKVSMRRTFARRTAVIGSTALLLLGPAVAIAQAEPETEPAQTSSLPAELVEALQRDLKIDAERFLADAQRSQELAAFAEKAREQFDAVFAGVWLDDRGTPTVGLTEGDGFDEARTAAEDAGFTVAETQRSEDALEEQLGALGDWLETQPPAVADVIRGIAVDVVNNDVVVRTDNVSGVELPDFLDGVRVLFAPAELTPEGATDLQPIAGGLGAPDALFGGDAYAALGAGEGLRCSLGFNAEDGSGRPVNITAGHCDPNRAQAGTRWASQVHQLVGDNLGQHLGSFEKTVLDRSDYALIRPSAEAAARFENNGVRVPFAAPLTITGVADPVVGTPVCKSGLRTGYSCGVVTAANQNVEIGHRVLENGFSTNLCALQGDSGGTLVTGTLALGISSASNVGQYGMCEIAGFVSGLLGETPELFATPIKTVLAENPGLKVRTW</sequence>
<dbReference type="PROSITE" id="PS00134">
    <property type="entry name" value="TRYPSIN_HIS"/>
    <property type="match status" value="1"/>
</dbReference>
<accession>A0A379LZQ1</accession>
<dbReference type="InterPro" id="IPR009003">
    <property type="entry name" value="Peptidase_S1_PA"/>
</dbReference>
<dbReference type="EMBL" id="UGVI01000001">
    <property type="protein sequence ID" value="SUE15372.1"/>
    <property type="molecule type" value="Genomic_DNA"/>
</dbReference>
<dbReference type="Gene3D" id="3.30.300.50">
    <property type="match status" value="1"/>
</dbReference>
<protein>
    <submittedName>
        <fullName evidence="2">Protease</fullName>
        <ecNumber evidence="2">3.4.21.-</ecNumber>
    </submittedName>
</protein>
<keyword evidence="2" id="KW-0645">Protease</keyword>
<dbReference type="SUPFAM" id="SSF50494">
    <property type="entry name" value="Trypsin-like serine proteases"/>
    <property type="match status" value="1"/>
</dbReference>
<keyword evidence="2" id="KW-0378">Hydrolase</keyword>
<feature type="domain" description="Peptidase S1" evidence="1">
    <location>
        <begin position="279"/>
        <end position="425"/>
    </location>
</feature>
<keyword evidence="3" id="KW-1185">Reference proteome</keyword>
<dbReference type="InterPro" id="IPR043504">
    <property type="entry name" value="Peptidase_S1_PA_chymotrypsin"/>
</dbReference>
<gene>
    <name evidence="2" type="ORF">NCTC13296_02234</name>
</gene>
<reference evidence="2 3" key="1">
    <citation type="submission" date="2018-06" db="EMBL/GenBank/DDBJ databases">
        <authorList>
            <consortium name="Pathogen Informatics"/>
            <person name="Doyle S."/>
        </authorList>
    </citation>
    <scope>NUCLEOTIDE SEQUENCE [LARGE SCALE GENOMIC DNA]</scope>
    <source>
        <strain evidence="2 3">NCTC13296</strain>
    </source>
</reference>
<proteinExistence type="predicted"/>
<dbReference type="InterPro" id="IPR018114">
    <property type="entry name" value="TRYPSIN_HIS"/>
</dbReference>
<dbReference type="CDD" id="cd21112">
    <property type="entry name" value="alphaLP-like"/>
    <property type="match status" value="1"/>
</dbReference>
<organism evidence="2 3">
    <name type="scientific">Rhodococcus gordoniae</name>
    <dbReference type="NCBI Taxonomy" id="223392"/>
    <lineage>
        <taxon>Bacteria</taxon>
        <taxon>Bacillati</taxon>
        <taxon>Actinomycetota</taxon>
        <taxon>Actinomycetes</taxon>
        <taxon>Mycobacteriales</taxon>
        <taxon>Nocardiaceae</taxon>
        <taxon>Rhodococcus</taxon>
    </lineage>
</organism>